<evidence type="ECO:0000313" key="8">
    <source>
        <dbReference type="Proteomes" id="UP000230069"/>
    </source>
</evidence>
<dbReference type="PRINTS" id="PR00463">
    <property type="entry name" value="EP450I"/>
</dbReference>
<dbReference type="GO" id="GO:0005506">
    <property type="term" value="F:iron ion binding"/>
    <property type="evidence" value="ECO:0007669"/>
    <property type="project" value="InterPro"/>
</dbReference>
<protein>
    <recommendedName>
        <fullName evidence="9">Cytochrome P450</fullName>
    </recommendedName>
</protein>
<dbReference type="GO" id="GO:0016705">
    <property type="term" value="F:oxidoreductase activity, acting on paired donors, with incorporation or reduction of molecular oxygen"/>
    <property type="evidence" value="ECO:0007669"/>
    <property type="project" value="InterPro"/>
</dbReference>
<keyword evidence="2 5" id="KW-0479">Metal-binding</keyword>
<evidence type="ECO:0000256" key="5">
    <source>
        <dbReference type="PIRSR" id="PIRSR602401-1"/>
    </source>
</evidence>
<comment type="similarity">
    <text evidence="1 6">Belongs to the cytochrome P450 family.</text>
</comment>
<dbReference type="PANTHER" id="PTHR47950">
    <property type="entry name" value="CYTOCHROME P450, FAMILY 76, SUBFAMILY C, POLYPEPTIDE 5-RELATED"/>
    <property type="match status" value="1"/>
</dbReference>
<reference evidence="7 8" key="1">
    <citation type="submission" date="2017-09" db="EMBL/GenBank/DDBJ databases">
        <title>WGS assembly of Aquilegia coerulea Goldsmith.</title>
        <authorList>
            <person name="Hodges S."/>
            <person name="Kramer E."/>
            <person name="Nordborg M."/>
            <person name="Tomkins J."/>
            <person name="Borevitz J."/>
            <person name="Derieg N."/>
            <person name="Yan J."/>
            <person name="Mihaltcheva S."/>
            <person name="Hayes R.D."/>
            <person name="Rokhsar D."/>
        </authorList>
    </citation>
    <scope>NUCLEOTIDE SEQUENCE [LARGE SCALE GENOMIC DNA]</scope>
    <source>
        <strain evidence="8">cv. Goldsmith</strain>
    </source>
</reference>
<proteinExistence type="inferred from homology"/>
<dbReference type="SUPFAM" id="SSF48264">
    <property type="entry name" value="Cytochrome P450"/>
    <property type="match status" value="1"/>
</dbReference>
<evidence type="ECO:0000313" key="7">
    <source>
        <dbReference type="EMBL" id="PIA35086.1"/>
    </source>
</evidence>
<dbReference type="CDD" id="cd11073">
    <property type="entry name" value="CYP76-like"/>
    <property type="match status" value="1"/>
</dbReference>
<dbReference type="InterPro" id="IPR017972">
    <property type="entry name" value="Cyt_P450_CS"/>
</dbReference>
<dbReference type="InterPro" id="IPR036396">
    <property type="entry name" value="Cyt_P450_sf"/>
</dbReference>
<dbReference type="PRINTS" id="PR00385">
    <property type="entry name" value="P450"/>
</dbReference>
<dbReference type="AlphaFoldDB" id="A0A2G5CUZ0"/>
<dbReference type="PANTHER" id="PTHR47950:SF13">
    <property type="entry name" value="CYTOCHROME P450, FAMILY 76, SUBFAMILY G, POLYPEPTIDE 1"/>
    <property type="match status" value="1"/>
</dbReference>
<evidence type="ECO:0008006" key="9">
    <source>
        <dbReference type="Google" id="ProtNLM"/>
    </source>
</evidence>
<dbReference type="Gene3D" id="1.10.630.10">
    <property type="entry name" value="Cytochrome P450"/>
    <property type="match status" value="1"/>
</dbReference>
<dbReference type="STRING" id="218851.A0A2G5CUZ0"/>
<dbReference type="PROSITE" id="PS00086">
    <property type="entry name" value="CYTOCHROME_P450"/>
    <property type="match status" value="1"/>
</dbReference>
<evidence type="ECO:0000256" key="6">
    <source>
        <dbReference type="RuleBase" id="RU000461"/>
    </source>
</evidence>
<dbReference type="OrthoDB" id="3934656at2759"/>
<sequence>MLPPGPRGLPMLGNVFQLGWANPHVSFARLASKHGAIMTIRLGMMTTVVISSKDVAREMFKHHDVVLAGRKIYESMKGRKGNEGSLITAQYGSHWRMLRRLCASEFFVTSRLDALKGVRGRCVSNMVRYVQEASEGGANSIDIGRYIFLMSFNLLGNLMFSKDLLDPNSEQGAAFFYHAGKVMELAWKPNVADFLPGLRWLDPQGLRKKTQHHVEQAFNIAGDFIKQRMESKMNGAGGEQKKDFLNVLLDFQGNGTEEPAFTARTINILVLEMFIAGTDSTSGTIEWALAELIRHPKAMKKVQDELREVVQSYRELEENDLQNLPYLRAVMKETLRLHPPLPFLIPHMAMDSCRMLGYRIPKETQVLVNVWAIGRDPETWKDPSVFTPERFLEMDNVDYKGHNFEYLPFGSGRRMCPAIPLASRVLPLTLGSLLHSFNWVLPDGLKPECMDMTEKMGITLRKAVPLNVIPVPYQGNNSG</sequence>
<feature type="binding site" description="axial binding residue" evidence="5">
    <location>
        <position position="416"/>
    </location>
    <ligand>
        <name>heme</name>
        <dbReference type="ChEBI" id="CHEBI:30413"/>
    </ligand>
    <ligandPart>
        <name>Fe</name>
        <dbReference type="ChEBI" id="CHEBI:18248"/>
    </ligandPart>
</feature>
<accession>A0A2G5CUZ0</accession>
<dbReference type="EMBL" id="KZ305053">
    <property type="protein sequence ID" value="PIA35086.1"/>
    <property type="molecule type" value="Genomic_DNA"/>
</dbReference>
<gene>
    <name evidence="7" type="ORF">AQUCO_03600028v1</name>
</gene>
<dbReference type="Pfam" id="PF00067">
    <property type="entry name" value="p450"/>
    <property type="match status" value="1"/>
</dbReference>
<dbReference type="InterPro" id="IPR002401">
    <property type="entry name" value="Cyt_P450_E_grp-I"/>
</dbReference>
<evidence type="ECO:0000256" key="2">
    <source>
        <dbReference type="ARBA" id="ARBA00022723"/>
    </source>
</evidence>
<dbReference type="Proteomes" id="UP000230069">
    <property type="component" value="Unassembled WGS sequence"/>
</dbReference>
<evidence type="ECO:0000256" key="4">
    <source>
        <dbReference type="ARBA" id="ARBA00023004"/>
    </source>
</evidence>
<keyword evidence="5 6" id="KW-0349">Heme</keyword>
<dbReference type="GO" id="GO:0044550">
    <property type="term" value="P:secondary metabolite biosynthetic process"/>
    <property type="evidence" value="ECO:0007669"/>
    <property type="project" value="UniProtKB-ARBA"/>
</dbReference>
<organism evidence="7 8">
    <name type="scientific">Aquilegia coerulea</name>
    <name type="common">Rocky mountain columbine</name>
    <dbReference type="NCBI Taxonomy" id="218851"/>
    <lineage>
        <taxon>Eukaryota</taxon>
        <taxon>Viridiplantae</taxon>
        <taxon>Streptophyta</taxon>
        <taxon>Embryophyta</taxon>
        <taxon>Tracheophyta</taxon>
        <taxon>Spermatophyta</taxon>
        <taxon>Magnoliopsida</taxon>
        <taxon>Ranunculales</taxon>
        <taxon>Ranunculaceae</taxon>
        <taxon>Thalictroideae</taxon>
        <taxon>Aquilegia</taxon>
    </lineage>
</organism>
<comment type="cofactor">
    <cofactor evidence="5">
        <name>heme</name>
        <dbReference type="ChEBI" id="CHEBI:30413"/>
    </cofactor>
</comment>
<evidence type="ECO:0000256" key="1">
    <source>
        <dbReference type="ARBA" id="ARBA00010617"/>
    </source>
</evidence>
<keyword evidence="8" id="KW-1185">Reference proteome</keyword>
<dbReference type="FunFam" id="1.10.630.10:FF:000007">
    <property type="entry name" value="Cytochrome P450 76C4"/>
    <property type="match status" value="1"/>
</dbReference>
<keyword evidence="3 6" id="KW-0560">Oxidoreductase</keyword>
<dbReference type="FunCoup" id="A0A2G5CUZ0">
    <property type="interactions" value="291"/>
</dbReference>
<dbReference type="InterPro" id="IPR001128">
    <property type="entry name" value="Cyt_P450"/>
</dbReference>
<keyword evidence="6" id="KW-0503">Monooxygenase</keyword>
<dbReference type="GO" id="GO:0020037">
    <property type="term" value="F:heme binding"/>
    <property type="evidence" value="ECO:0007669"/>
    <property type="project" value="InterPro"/>
</dbReference>
<keyword evidence="4 5" id="KW-0408">Iron</keyword>
<evidence type="ECO:0000256" key="3">
    <source>
        <dbReference type="ARBA" id="ARBA00023002"/>
    </source>
</evidence>
<dbReference type="InParanoid" id="A0A2G5CUZ0"/>
<name>A0A2G5CUZ0_AQUCA</name>
<dbReference type="GO" id="GO:0004497">
    <property type="term" value="F:monooxygenase activity"/>
    <property type="evidence" value="ECO:0007669"/>
    <property type="project" value="UniProtKB-KW"/>
</dbReference>